<sequence length="107" mass="12980">MISYRALVRGKEYGVISPDGIYKRMKFHEYEASYRPTLAEKYAINTYGLFTPSDNDKHAYYFGGRDVFQYYDREKVRENAKRAREQMEIRTVNMILKRLVNEEFEWR</sequence>
<name>A0A6C0D1R0_9ZZZZ</name>
<protein>
    <submittedName>
        <fullName evidence="1">Uncharacterized protein</fullName>
    </submittedName>
</protein>
<dbReference type="AlphaFoldDB" id="A0A6C0D1R0"/>
<evidence type="ECO:0000313" key="1">
    <source>
        <dbReference type="EMBL" id="QHT10501.1"/>
    </source>
</evidence>
<organism evidence="1">
    <name type="scientific">viral metagenome</name>
    <dbReference type="NCBI Taxonomy" id="1070528"/>
    <lineage>
        <taxon>unclassified sequences</taxon>
        <taxon>metagenomes</taxon>
        <taxon>organismal metagenomes</taxon>
    </lineage>
</organism>
<accession>A0A6C0D1R0</accession>
<proteinExistence type="predicted"/>
<reference evidence="1" key="1">
    <citation type="journal article" date="2020" name="Nature">
        <title>Giant virus diversity and host interactions through global metagenomics.</title>
        <authorList>
            <person name="Schulz F."/>
            <person name="Roux S."/>
            <person name="Paez-Espino D."/>
            <person name="Jungbluth S."/>
            <person name="Walsh D.A."/>
            <person name="Denef V.J."/>
            <person name="McMahon K.D."/>
            <person name="Konstantinidis K.T."/>
            <person name="Eloe-Fadrosh E.A."/>
            <person name="Kyrpides N.C."/>
            <person name="Woyke T."/>
        </authorList>
    </citation>
    <scope>NUCLEOTIDE SEQUENCE</scope>
    <source>
        <strain evidence="1">GVMAG-M-3300023174-107</strain>
    </source>
</reference>
<dbReference type="EMBL" id="MN739521">
    <property type="protein sequence ID" value="QHT10501.1"/>
    <property type="molecule type" value="Genomic_DNA"/>
</dbReference>